<dbReference type="CDD" id="cd01414">
    <property type="entry name" value="SAICAR_synt_Sc"/>
    <property type="match status" value="1"/>
</dbReference>
<dbReference type="SUPFAM" id="SSF56104">
    <property type="entry name" value="SAICAR synthase-like"/>
    <property type="match status" value="1"/>
</dbReference>
<feature type="domain" description="SAICAR synthetase/ADE2 N-terminal" evidence="9">
    <location>
        <begin position="15"/>
        <end position="265"/>
    </location>
</feature>
<name>B0VH32_CLOAI</name>
<dbReference type="AlphaFoldDB" id="B0VH32"/>
<dbReference type="InterPro" id="IPR018236">
    <property type="entry name" value="SAICAR_synthetase_CS"/>
</dbReference>
<evidence type="ECO:0000256" key="8">
    <source>
        <dbReference type="HAMAP-Rule" id="MF_00137"/>
    </source>
</evidence>
<dbReference type="STRING" id="459349.CLOAM0764"/>
<evidence type="ECO:0000256" key="1">
    <source>
        <dbReference type="ARBA" id="ARBA00004672"/>
    </source>
</evidence>
<dbReference type="Proteomes" id="UP000002019">
    <property type="component" value="Chromosome"/>
</dbReference>
<evidence type="ECO:0000256" key="6">
    <source>
        <dbReference type="ARBA" id="ARBA00022840"/>
    </source>
</evidence>
<organism evidence="10 11">
    <name type="scientific">Cloacimonas acidaminovorans (strain Evry)</name>
    <dbReference type="NCBI Taxonomy" id="459349"/>
    <lineage>
        <taxon>Bacteria</taxon>
        <taxon>Pseudomonadati</taxon>
        <taxon>Candidatus Cloacimonadota</taxon>
        <taxon>Candidatus Cloacimonadia</taxon>
        <taxon>Candidatus Cloacimonadales</taxon>
        <taxon>Candidatus Cloacimonadaceae</taxon>
        <taxon>Candidatus Cloacimonas</taxon>
    </lineage>
</organism>
<sequence>MYNEISQLPLVQQSRQGKVRDIYDLGETLLIVSTDRISAFDVVFPTLIPDKGKILNAISVYFFNATKDIVPNHFITANISEYPVELQPFGEYLEERSMLVKKTRVIPFEFIVRGYLSGSAWKEYKKSNTIGGMLIAEEMQESQKFPHPLFTPSTKAENGHDENISYREFMSRMDESLAVYIKDKSLELYSYAHDLLLKKGIILADTKFEFGTIGSEVLLIDELFTPDSSRLWSLEDYEMGKSPKSYDKQFIRDYLENSGWDKQSPPPPLPEEVIEQTRQKYLTILKIITGKEL</sequence>
<dbReference type="GO" id="GO:0005524">
    <property type="term" value="F:ATP binding"/>
    <property type="evidence" value="ECO:0007669"/>
    <property type="project" value="UniProtKB-KW"/>
</dbReference>
<comment type="catalytic activity">
    <reaction evidence="7 8">
        <text>5-amino-1-(5-phospho-D-ribosyl)imidazole-4-carboxylate + L-aspartate + ATP = (2S)-2-[5-amino-1-(5-phospho-beta-D-ribosyl)imidazole-4-carboxamido]succinate + ADP + phosphate + 2 H(+)</text>
        <dbReference type="Rhea" id="RHEA:22628"/>
        <dbReference type="ChEBI" id="CHEBI:15378"/>
        <dbReference type="ChEBI" id="CHEBI:29991"/>
        <dbReference type="ChEBI" id="CHEBI:30616"/>
        <dbReference type="ChEBI" id="CHEBI:43474"/>
        <dbReference type="ChEBI" id="CHEBI:58443"/>
        <dbReference type="ChEBI" id="CHEBI:77657"/>
        <dbReference type="ChEBI" id="CHEBI:456216"/>
        <dbReference type="EC" id="6.3.2.6"/>
    </reaction>
</comment>
<dbReference type="NCBIfam" id="TIGR00081">
    <property type="entry name" value="purC"/>
    <property type="match status" value="1"/>
</dbReference>
<evidence type="ECO:0000313" key="11">
    <source>
        <dbReference type="Proteomes" id="UP000002019"/>
    </source>
</evidence>
<dbReference type="InterPro" id="IPR028923">
    <property type="entry name" value="SAICAR_synt/ADE2_N"/>
</dbReference>
<dbReference type="OrthoDB" id="9801549at2"/>
<evidence type="ECO:0000256" key="3">
    <source>
        <dbReference type="ARBA" id="ARBA00022598"/>
    </source>
</evidence>
<keyword evidence="11" id="KW-1185">Reference proteome</keyword>
<dbReference type="GO" id="GO:0004639">
    <property type="term" value="F:phosphoribosylaminoimidazolesuccinocarboxamide synthase activity"/>
    <property type="evidence" value="ECO:0007669"/>
    <property type="project" value="UniProtKB-UniRule"/>
</dbReference>
<dbReference type="PROSITE" id="PS01057">
    <property type="entry name" value="SAICAR_SYNTHETASE_1"/>
    <property type="match status" value="1"/>
</dbReference>
<keyword evidence="4 8" id="KW-0547">Nucleotide-binding</keyword>
<evidence type="ECO:0000256" key="2">
    <source>
        <dbReference type="ARBA" id="ARBA00010190"/>
    </source>
</evidence>
<dbReference type="eggNOG" id="COG0152">
    <property type="taxonomic scope" value="Bacteria"/>
</dbReference>
<keyword evidence="5 8" id="KW-0658">Purine biosynthesis</keyword>
<evidence type="ECO:0000256" key="7">
    <source>
        <dbReference type="ARBA" id="ARBA00048475"/>
    </source>
</evidence>
<dbReference type="InterPro" id="IPR001636">
    <property type="entry name" value="SAICAR_synth"/>
</dbReference>
<dbReference type="FunFam" id="3.30.470.20:FF:000015">
    <property type="entry name" value="Phosphoribosylaminoimidazole-succinocarboxamide synthase"/>
    <property type="match status" value="1"/>
</dbReference>
<accession>B0VH32</accession>
<dbReference type="Pfam" id="PF01259">
    <property type="entry name" value="SAICAR_synt"/>
    <property type="match status" value="1"/>
</dbReference>
<proteinExistence type="inferred from homology"/>
<keyword evidence="3 8" id="KW-0436">Ligase</keyword>
<comment type="pathway">
    <text evidence="1 8">Purine metabolism; IMP biosynthesis via de novo pathway; 5-amino-1-(5-phospho-D-ribosyl)imidazole-4-carboxamide from 5-amino-1-(5-phospho-D-ribosyl)imidazole-4-carboxylate: step 1/2.</text>
</comment>
<dbReference type="Gene3D" id="3.30.200.20">
    <property type="entry name" value="Phosphorylase Kinase, domain 1"/>
    <property type="match status" value="1"/>
</dbReference>
<reference evidence="10 11" key="1">
    <citation type="journal article" date="2008" name="J. Bacteriol.">
        <title>'Candidatus Cloacamonas acidaminovorans': genome sequence reconstruction provides a first glimpse of a new bacterial division.</title>
        <authorList>
            <person name="Pelletier E."/>
            <person name="Kreimeyer A."/>
            <person name="Bocs S."/>
            <person name="Rouy Z."/>
            <person name="Gyapay G."/>
            <person name="Chouari R."/>
            <person name="Riviere D."/>
            <person name="Ganesan A."/>
            <person name="Daegelen P."/>
            <person name="Sghir A."/>
            <person name="Cohen G.N."/>
            <person name="Medigue C."/>
            <person name="Weissenbach J."/>
            <person name="Le Paslier D."/>
        </authorList>
    </citation>
    <scope>NUCLEOTIDE SEQUENCE [LARGE SCALE GENOMIC DNA]</scope>
    <source>
        <strain evidence="11">Evry</strain>
    </source>
</reference>
<dbReference type="PANTHER" id="PTHR43700">
    <property type="entry name" value="PHOSPHORIBOSYLAMINOIMIDAZOLE-SUCCINOCARBOXAMIDE SYNTHASE"/>
    <property type="match status" value="1"/>
</dbReference>
<dbReference type="RefSeq" id="WP_015424506.1">
    <property type="nucleotide sequence ID" value="NC_020449.1"/>
</dbReference>
<dbReference type="Gene3D" id="3.30.470.20">
    <property type="entry name" value="ATP-grasp fold, B domain"/>
    <property type="match status" value="1"/>
</dbReference>
<evidence type="ECO:0000256" key="5">
    <source>
        <dbReference type="ARBA" id="ARBA00022755"/>
    </source>
</evidence>
<evidence type="ECO:0000313" key="10">
    <source>
        <dbReference type="EMBL" id="CAO80647.1"/>
    </source>
</evidence>
<dbReference type="PROSITE" id="PS01058">
    <property type="entry name" value="SAICAR_SYNTHETASE_2"/>
    <property type="match status" value="1"/>
</dbReference>
<evidence type="ECO:0000259" key="9">
    <source>
        <dbReference type="Pfam" id="PF01259"/>
    </source>
</evidence>
<evidence type="ECO:0000256" key="4">
    <source>
        <dbReference type="ARBA" id="ARBA00022741"/>
    </source>
</evidence>
<keyword evidence="6 8" id="KW-0067">ATP-binding</keyword>
<dbReference type="HOGENOM" id="CLU_045637_0_2_0"/>
<protein>
    <recommendedName>
        <fullName evidence="8">Phosphoribosylaminoimidazole-succinocarboxamide synthase</fullName>
        <ecNumber evidence="8">6.3.2.6</ecNumber>
    </recommendedName>
    <alternativeName>
        <fullName evidence="8">SAICAR synthetase</fullName>
    </alternativeName>
</protein>
<dbReference type="EMBL" id="CU466930">
    <property type="protein sequence ID" value="CAO80647.1"/>
    <property type="molecule type" value="Genomic_DNA"/>
</dbReference>
<comment type="similarity">
    <text evidence="2 8">Belongs to the SAICAR synthetase family.</text>
</comment>
<gene>
    <name evidence="8 10" type="primary">purC</name>
    <name evidence="10" type="ordered locus">CLOAM0764</name>
</gene>
<dbReference type="GO" id="GO:0005737">
    <property type="term" value="C:cytoplasm"/>
    <property type="evidence" value="ECO:0007669"/>
    <property type="project" value="TreeGrafter"/>
</dbReference>
<dbReference type="NCBIfam" id="NF010568">
    <property type="entry name" value="PRK13961.1"/>
    <property type="match status" value="1"/>
</dbReference>
<dbReference type="PANTHER" id="PTHR43700:SF1">
    <property type="entry name" value="PHOSPHORIBOSYLAMINOIMIDAZOLE-SUCCINOCARBOXAMIDE SYNTHASE"/>
    <property type="match status" value="1"/>
</dbReference>
<dbReference type="EC" id="6.3.2.6" evidence="8"/>
<dbReference type="HAMAP" id="MF_00137">
    <property type="entry name" value="SAICAR_synth"/>
    <property type="match status" value="1"/>
</dbReference>
<dbReference type="GO" id="GO:0006189">
    <property type="term" value="P:'de novo' IMP biosynthetic process"/>
    <property type="evidence" value="ECO:0007669"/>
    <property type="project" value="UniProtKB-UniRule"/>
</dbReference>
<dbReference type="KEGG" id="caci:CLOAM0764"/>
<dbReference type="UniPathway" id="UPA00074">
    <property type="reaction ID" value="UER00131"/>
</dbReference>